<reference evidence="1" key="1">
    <citation type="submission" date="2019-08" db="EMBL/GenBank/DDBJ databases">
        <authorList>
            <person name="Kucharzyk K."/>
            <person name="Murdoch R.W."/>
            <person name="Higgins S."/>
            <person name="Loffler F."/>
        </authorList>
    </citation>
    <scope>NUCLEOTIDE SEQUENCE</scope>
</reference>
<dbReference type="PANTHER" id="PTHR38440:SF1">
    <property type="entry name" value="UPF0398 PROTEIN SPR0331"/>
    <property type="match status" value="1"/>
</dbReference>
<dbReference type="InterPro" id="IPR010697">
    <property type="entry name" value="YspA"/>
</dbReference>
<dbReference type="Gene3D" id="3.40.50.450">
    <property type="match status" value="1"/>
</dbReference>
<name>A0A645GNY1_9ZZZZ</name>
<dbReference type="Pfam" id="PF06908">
    <property type="entry name" value="YpsA"/>
    <property type="match status" value="1"/>
</dbReference>
<protein>
    <recommendedName>
        <fullName evidence="2">DUF1273 domain-containing protein</fullName>
    </recommendedName>
</protein>
<proteinExistence type="predicted"/>
<comment type="caution">
    <text evidence="1">The sequence shown here is derived from an EMBL/GenBank/DDBJ whole genome shotgun (WGS) entry which is preliminary data.</text>
</comment>
<dbReference type="SUPFAM" id="SSF102405">
    <property type="entry name" value="MCP/YpsA-like"/>
    <property type="match status" value="1"/>
</dbReference>
<dbReference type="AlphaFoldDB" id="A0A645GNY1"/>
<dbReference type="PANTHER" id="PTHR38440">
    <property type="entry name" value="UPF0398 PROTEIN YPSA"/>
    <property type="match status" value="1"/>
</dbReference>
<organism evidence="1">
    <name type="scientific">bioreactor metagenome</name>
    <dbReference type="NCBI Taxonomy" id="1076179"/>
    <lineage>
        <taxon>unclassified sequences</taxon>
        <taxon>metagenomes</taxon>
        <taxon>ecological metagenomes</taxon>
    </lineage>
</organism>
<dbReference type="EMBL" id="VSSQ01078987">
    <property type="protein sequence ID" value="MPN28628.1"/>
    <property type="molecule type" value="Genomic_DNA"/>
</dbReference>
<evidence type="ECO:0000313" key="1">
    <source>
        <dbReference type="EMBL" id="MPN28628.1"/>
    </source>
</evidence>
<accession>A0A645GNY1</accession>
<evidence type="ECO:0008006" key="2">
    <source>
        <dbReference type="Google" id="ProtNLM"/>
    </source>
</evidence>
<gene>
    <name evidence="1" type="ORF">SDC9_176071</name>
</gene>
<sequence length="180" mass="20551">MEKRGSCAIIGHSPMRFAWGFDEEDKTCNILKTILLQHIQRLRAAGIRDFMVACDPGVGLWCAEIINVLREQNSDLRLYCHTPYEEQATKWAPYLRERYFDMLVKCTHMSAEHTGKVPSAHADAYRTIIRQSDMVLAVYDISSARGDAVDEAMEYAKIEKKPTILINPDTFEMSSVFLTV</sequence>